<dbReference type="PATRIC" id="fig|1441095.3.peg.1686"/>
<dbReference type="InterPro" id="IPR000182">
    <property type="entry name" value="GNAT_dom"/>
</dbReference>
<sequence length="150" mass="17683">MSWKLKAFHELTATELYRIMKARIDVFVVEQECPYHDADNRDFESYHLFLEEENEIAAYCRLIPNGVVYDEATIGRVLVKKDKRGKGYAFRLFAKAVQVLEEEWKEPAIKIQAQAYLREFYGSFSFEEVTEVYLEDNIPHIDMIRTTTSL</sequence>
<dbReference type="RefSeq" id="WP_053603247.1">
    <property type="nucleotide sequence ID" value="NZ_CP012600.1"/>
</dbReference>
<gene>
    <name evidence="2" type="ORF">AM592_07670</name>
</gene>
<dbReference type="OrthoDB" id="9796171at2"/>
<feature type="domain" description="N-acetyltransferase" evidence="1">
    <location>
        <begin position="6"/>
        <end position="148"/>
    </location>
</feature>
<dbReference type="Pfam" id="PF13673">
    <property type="entry name" value="Acetyltransf_10"/>
    <property type="match status" value="1"/>
</dbReference>
<dbReference type="AlphaFoldDB" id="A0A0M5J9Z3"/>
<organism evidence="2 3">
    <name type="scientific">Bacillus gobiensis</name>
    <dbReference type="NCBI Taxonomy" id="1441095"/>
    <lineage>
        <taxon>Bacteria</taxon>
        <taxon>Bacillati</taxon>
        <taxon>Bacillota</taxon>
        <taxon>Bacilli</taxon>
        <taxon>Bacillales</taxon>
        <taxon>Bacillaceae</taxon>
        <taxon>Bacillus</taxon>
    </lineage>
</organism>
<dbReference type="Proteomes" id="UP000067625">
    <property type="component" value="Chromosome"/>
</dbReference>
<proteinExistence type="predicted"/>
<evidence type="ECO:0000313" key="3">
    <source>
        <dbReference type="Proteomes" id="UP000067625"/>
    </source>
</evidence>
<protein>
    <submittedName>
        <fullName evidence="2">GNAT family acetyltransferase</fullName>
    </submittedName>
</protein>
<dbReference type="InterPro" id="IPR016181">
    <property type="entry name" value="Acyl_CoA_acyltransferase"/>
</dbReference>
<dbReference type="STRING" id="1441095.AM592_07670"/>
<dbReference type="Gene3D" id="3.40.630.30">
    <property type="match status" value="1"/>
</dbReference>
<dbReference type="CDD" id="cd04301">
    <property type="entry name" value="NAT_SF"/>
    <property type="match status" value="1"/>
</dbReference>
<reference evidence="3" key="1">
    <citation type="submission" date="2015-08" db="EMBL/GenBank/DDBJ databases">
        <title>Genome sequencing project for genomic taxonomy and phylogenomics of Bacillus-like bacteria.</title>
        <authorList>
            <person name="Liu B."/>
            <person name="Wang J."/>
            <person name="Zhu Y."/>
            <person name="Liu G."/>
            <person name="Chen Q."/>
            <person name="Chen Z."/>
            <person name="Lan J."/>
            <person name="Che J."/>
            <person name="Ge C."/>
            <person name="Shi H."/>
            <person name="Pan Z."/>
            <person name="Liu X."/>
        </authorList>
    </citation>
    <scope>NUCLEOTIDE SEQUENCE [LARGE SCALE GENOMIC DNA]</scope>
    <source>
        <strain evidence="3">FJAT-4402</strain>
    </source>
</reference>
<dbReference type="PROSITE" id="PS51186">
    <property type="entry name" value="GNAT"/>
    <property type="match status" value="1"/>
</dbReference>
<dbReference type="SUPFAM" id="SSF55729">
    <property type="entry name" value="Acyl-CoA N-acyltransferases (Nat)"/>
    <property type="match status" value="1"/>
</dbReference>
<keyword evidence="2" id="KW-0808">Transferase</keyword>
<dbReference type="EMBL" id="CP012600">
    <property type="protein sequence ID" value="ALC81489.1"/>
    <property type="molecule type" value="Genomic_DNA"/>
</dbReference>
<name>A0A0M5J9Z3_9BACI</name>
<reference evidence="2 3" key="2">
    <citation type="journal article" date="2016" name="Int. J. Syst. Evol. Microbiol.">
        <title>Bacillus gobiensis sp. nov., isolated from a soil sample.</title>
        <authorList>
            <person name="Liu B."/>
            <person name="Liu G.H."/>
            <person name="Cetin S."/>
            <person name="Schumann P."/>
            <person name="Pan Z.Z."/>
            <person name="Chen Q.Q."/>
        </authorList>
    </citation>
    <scope>NUCLEOTIDE SEQUENCE [LARGE SCALE GENOMIC DNA]</scope>
    <source>
        <strain evidence="2 3">FJAT-4402</strain>
    </source>
</reference>
<keyword evidence="3" id="KW-1185">Reference proteome</keyword>
<accession>A0A0M5J9Z3</accession>
<evidence type="ECO:0000259" key="1">
    <source>
        <dbReference type="PROSITE" id="PS51186"/>
    </source>
</evidence>
<evidence type="ECO:0000313" key="2">
    <source>
        <dbReference type="EMBL" id="ALC81489.1"/>
    </source>
</evidence>
<dbReference type="GO" id="GO:0016747">
    <property type="term" value="F:acyltransferase activity, transferring groups other than amino-acyl groups"/>
    <property type="evidence" value="ECO:0007669"/>
    <property type="project" value="InterPro"/>
</dbReference>